<dbReference type="GO" id="GO:0020037">
    <property type="term" value="F:heme binding"/>
    <property type="evidence" value="ECO:0007669"/>
    <property type="project" value="InterPro"/>
</dbReference>
<dbReference type="InterPro" id="IPR009056">
    <property type="entry name" value="Cyt_c-like_dom"/>
</dbReference>
<evidence type="ECO:0000256" key="1">
    <source>
        <dbReference type="ARBA" id="ARBA00004418"/>
    </source>
</evidence>
<sequence>MRIPLALAVATVLTGPVLAAGPSIEGCTACHGAGTSQTEGIPSLGGMPALYVTNQLFMFREGQRKADPMNSLAEPMSDEDLQAYGAAIATLPAPTYQGPAADAERVARANAAIAKHRCASCHGAQLGGDKGVPRIRGQREEYLVTALTTYKTSERAGFDPQMNEVAGELSPNEIADLAYAIARKP</sequence>
<accession>A0A6L3SZ01</accession>
<evidence type="ECO:0000256" key="8">
    <source>
        <dbReference type="PIRSR" id="PIRSR000005-1"/>
    </source>
</evidence>
<dbReference type="PIRSF" id="PIRSF000005">
    <property type="entry name" value="Cytochrome_c4"/>
    <property type="match status" value="1"/>
</dbReference>
<protein>
    <submittedName>
        <fullName evidence="12">C-type cytochrome</fullName>
    </submittedName>
</protein>
<feature type="binding site" description="axial binding residue" evidence="9">
    <location>
        <position position="122"/>
    </location>
    <ligand>
        <name>heme c</name>
        <dbReference type="ChEBI" id="CHEBI:61717"/>
        <label>2</label>
    </ligand>
    <ligandPart>
        <name>Fe</name>
        <dbReference type="ChEBI" id="CHEBI:18248"/>
    </ligandPart>
</feature>
<evidence type="ECO:0000256" key="9">
    <source>
        <dbReference type="PIRSR" id="PIRSR000005-2"/>
    </source>
</evidence>
<keyword evidence="13" id="KW-1185">Reference proteome</keyword>
<dbReference type="PANTHER" id="PTHR33751:SF9">
    <property type="entry name" value="CYTOCHROME C4"/>
    <property type="match status" value="1"/>
</dbReference>
<evidence type="ECO:0000256" key="10">
    <source>
        <dbReference type="SAM" id="SignalP"/>
    </source>
</evidence>
<reference evidence="12 13" key="1">
    <citation type="submission" date="2019-09" db="EMBL/GenBank/DDBJ databases">
        <title>YIM 48816 draft genome.</title>
        <authorList>
            <person name="Jiang L."/>
        </authorList>
    </citation>
    <scope>NUCLEOTIDE SEQUENCE [LARGE SCALE GENOMIC DNA]</scope>
    <source>
        <strain evidence="12 13">YIM 48816</strain>
    </source>
</reference>
<proteinExistence type="predicted"/>
<keyword evidence="5" id="KW-0574">Periplasm</keyword>
<evidence type="ECO:0000256" key="2">
    <source>
        <dbReference type="ARBA" id="ARBA00022448"/>
    </source>
</evidence>
<feature type="domain" description="Cytochrome c" evidence="11">
    <location>
        <begin position="10"/>
        <end position="92"/>
    </location>
</feature>
<keyword evidence="3 8" id="KW-0349">Heme</keyword>
<comment type="subcellular location">
    <subcellularLocation>
        <location evidence="1">Periplasm</location>
    </subcellularLocation>
</comment>
<name>A0A6L3SZ01_9HYPH</name>
<dbReference type="PANTHER" id="PTHR33751">
    <property type="entry name" value="CBB3-TYPE CYTOCHROME C OXIDASE SUBUNIT FIXP"/>
    <property type="match status" value="1"/>
</dbReference>
<evidence type="ECO:0000256" key="7">
    <source>
        <dbReference type="ARBA" id="ARBA00023004"/>
    </source>
</evidence>
<keyword evidence="2" id="KW-0813">Transport</keyword>
<dbReference type="Pfam" id="PF00034">
    <property type="entry name" value="Cytochrom_C"/>
    <property type="match status" value="1"/>
</dbReference>
<feature type="domain" description="Cytochrome c" evidence="11">
    <location>
        <begin position="98"/>
        <end position="185"/>
    </location>
</feature>
<dbReference type="Proteomes" id="UP000474159">
    <property type="component" value="Unassembled WGS sequence"/>
</dbReference>
<gene>
    <name evidence="12" type="ORF">F6X53_10655</name>
</gene>
<dbReference type="GO" id="GO:0005506">
    <property type="term" value="F:iron ion binding"/>
    <property type="evidence" value="ECO:0007669"/>
    <property type="project" value="InterPro"/>
</dbReference>
<dbReference type="InterPro" id="IPR050597">
    <property type="entry name" value="Cytochrome_c_Oxidase_Subunit"/>
</dbReference>
<evidence type="ECO:0000256" key="5">
    <source>
        <dbReference type="ARBA" id="ARBA00022764"/>
    </source>
</evidence>
<feature type="binding site" description="covalent" evidence="8">
    <location>
        <position position="30"/>
    </location>
    <ligand>
        <name>heme c</name>
        <dbReference type="ChEBI" id="CHEBI:61717"/>
        <label>1</label>
    </ligand>
</feature>
<feature type="signal peptide" evidence="10">
    <location>
        <begin position="1"/>
        <end position="19"/>
    </location>
</feature>
<evidence type="ECO:0000259" key="11">
    <source>
        <dbReference type="PROSITE" id="PS51007"/>
    </source>
</evidence>
<dbReference type="GO" id="GO:0009055">
    <property type="term" value="F:electron transfer activity"/>
    <property type="evidence" value="ECO:0007669"/>
    <property type="project" value="InterPro"/>
</dbReference>
<comment type="PTM">
    <text evidence="8">Binds 2 heme c groups covalently per subunit.</text>
</comment>
<dbReference type="OrthoDB" id="9773456at2"/>
<dbReference type="RefSeq" id="WP_151000009.1">
    <property type="nucleotide sequence ID" value="NZ_VZZK01000009.1"/>
</dbReference>
<dbReference type="InterPro" id="IPR036909">
    <property type="entry name" value="Cyt_c-like_dom_sf"/>
</dbReference>
<dbReference type="EMBL" id="VZZK01000009">
    <property type="protein sequence ID" value="KAB1079274.1"/>
    <property type="molecule type" value="Genomic_DNA"/>
</dbReference>
<dbReference type="PROSITE" id="PS51007">
    <property type="entry name" value="CYTC"/>
    <property type="match status" value="2"/>
</dbReference>
<feature type="binding site" description="covalent" evidence="8">
    <location>
        <position position="121"/>
    </location>
    <ligand>
        <name>heme c</name>
        <dbReference type="ChEBI" id="CHEBI:61717"/>
        <label>2</label>
    </ligand>
</feature>
<feature type="binding site" description="axial binding residue" evidence="9">
    <location>
        <position position="69"/>
    </location>
    <ligand>
        <name>heme c</name>
        <dbReference type="ChEBI" id="CHEBI:61717"/>
        <label>1</label>
    </ligand>
    <ligandPart>
        <name>Fe</name>
        <dbReference type="ChEBI" id="CHEBI:18248"/>
    </ligandPart>
</feature>
<dbReference type="GO" id="GO:0042597">
    <property type="term" value="C:periplasmic space"/>
    <property type="evidence" value="ECO:0007669"/>
    <property type="project" value="UniProtKB-SubCell"/>
</dbReference>
<feature type="binding site" description="axial binding residue" evidence="9">
    <location>
        <position position="31"/>
    </location>
    <ligand>
        <name>heme c</name>
        <dbReference type="ChEBI" id="CHEBI:61717"/>
        <label>1</label>
    </ligand>
    <ligandPart>
        <name>Fe</name>
        <dbReference type="ChEBI" id="CHEBI:18248"/>
    </ligandPart>
</feature>
<organism evidence="12 13">
    <name type="scientific">Methylobacterium soli</name>
    <dbReference type="NCBI Taxonomy" id="553447"/>
    <lineage>
        <taxon>Bacteria</taxon>
        <taxon>Pseudomonadati</taxon>
        <taxon>Pseudomonadota</taxon>
        <taxon>Alphaproteobacteria</taxon>
        <taxon>Hyphomicrobiales</taxon>
        <taxon>Methylobacteriaceae</taxon>
        <taxon>Methylobacterium</taxon>
    </lineage>
</organism>
<dbReference type="AlphaFoldDB" id="A0A6L3SZ01"/>
<evidence type="ECO:0000256" key="6">
    <source>
        <dbReference type="ARBA" id="ARBA00022982"/>
    </source>
</evidence>
<keyword evidence="10" id="KW-0732">Signal</keyword>
<feature type="binding site" description="axial binding residue" evidence="9">
    <location>
        <position position="162"/>
    </location>
    <ligand>
        <name>heme c</name>
        <dbReference type="ChEBI" id="CHEBI:61717"/>
        <label>2</label>
    </ligand>
    <ligandPart>
        <name>Fe</name>
        <dbReference type="ChEBI" id="CHEBI:18248"/>
    </ligandPart>
</feature>
<keyword evidence="4 9" id="KW-0479">Metal-binding</keyword>
<feature type="chain" id="PRO_5026920675" evidence="10">
    <location>
        <begin position="20"/>
        <end position="185"/>
    </location>
</feature>
<feature type="binding site" description="covalent" evidence="8">
    <location>
        <position position="27"/>
    </location>
    <ligand>
        <name>heme c</name>
        <dbReference type="ChEBI" id="CHEBI:61717"/>
        <label>1</label>
    </ligand>
</feature>
<keyword evidence="7 9" id="KW-0408">Iron</keyword>
<dbReference type="SUPFAM" id="SSF46626">
    <property type="entry name" value="Cytochrome c"/>
    <property type="match status" value="2"/>
</dbReference>
<evidence type="ECO:0000256" key="4">
    <source>
        <dbReference type="ARBA" id="ARBA00022723"/>
    </source>
</evidence>
<feature type="binding site" description="covalent" evidence="8">
    <location>
        <position position="118"/>
    </location>
    <ligand>
        <name>heme c</name>
        <dbReference type="ChEBI" id="CHEBI:61717"/>
        <label>2</label>
    </ligand>
</feature>
<keyword evidence="6" id="KW-0249">Electron transport</keyword>
<comment type="caution">
    <text evidence="12">The sequence shown here is derived from an EMBL/GenBank/DDBJ whole genome shotgun (WGS) entry which is preliminary data.</text>
</comment>
<dbReference type="InterPro" id="IPR024167">
    <property type="entry name" value="Cytochrome_c4-like"/>
</dbReference>
<evidence type="ECO:0000313" key="12">
    <source>
        <dbReference type="EMBL" id="KAB1079274.1"/>
    </source>
</evidence>
<evidence type="ECO:0000256" key="3">
    <source>
        <dbReference type="ARBA" id="ARBA00022617"/>
    </source>
</evidence>
<dbReference type="Gene3D" id="1.10.760.10">
    <property type="entry name" value="Cytochrome c-like domain"/>
    <property type="match status" value="2"/>
</dbReference>
<evidence type="ECO:0000313" key="13">
    <source>
        <dbReference type="Proteomes" id="UP000474159"/>
    </source>
</evidence>